<evidence type="ECO:0000256" key="1">
    <source>
        <dbReference type="ARBA" id="ARBA00000287"/>
    </source>
</evidence>
<evidence type="ECO:0000256" key="3">
    <source>
        <dbReference type="ARBA" id="ARBA00010441"/>
    </source>
</evidence>
<feature type="transmembrane region" description="Helical" evidence="16">
    <location>
        <begin position="94"/>
        <end position="112"/>
    </location>
</feature>
<dbReference type="InterPro" id="IPR050324">
    <property type="entry name" value="CDP-alcohol_PTase-I"/>
</dbReference>
<dbReference type="InterPro" id="IPR000462">
    <property type="entry name" value="CDP-OH_P_trans"/>
</dbReference>
<evidence type="ECO:0000313" key="18">
    <source>
        <dbReference type="Proteomes" id="UP001224418"/>
    </source>
</evidence>
<evidence type="ECO:0000256" key="8">
    <source>
        <dbReference type="ARBA" id="ARBA00022692"/>
    </source>
</evidence>
<keyword evidence="11 16" id="KW-0472">Membrane</keyword>
<keyword evidence="12" id="KW-0594">Phospholipid biosynthesis</keyword>
<protein>
    <recommendedName>
        <fullName evidence="5">CDP-diacylglycerol--serine O-phosphatidyltransferase</fullName>
        <ecNumber evidence="4">2.7.8.8</ecNumber>
    </recommendedName>
    <alternativeName>
        <fullName evidence="14">Phosphatidylserine synthase</fullName>
    </alternativeName>
</protein>
<dbReference type="PANTHER" id="PTHR14269">
    <property type="entry name" value="CDP-DIACYLGLYCEROL--GLYCEROL-3-PHOSPHATE 3-PHOSPHATIDYLTRANSFERASE-RELATED"/>
    <property type="match status" value="1"/>
</dbReference>
<name>A0ABU0JRG8_HATLI</name>
<dbReference type="Pfam" id="PF01066">
    <property type="entry name" value="CDP-OH_P_transf"/>
    <property type="match status" value="1"/>
</dbReference>
<evidence type="ECO:0000256" key="10">
    <source>
        <dbReference type="ARBA" id="ARBA00023098"/>
    </source>
</evidence>
<organism evidence="17 18">
    <name type="scientific">Hathewaya limosa</name>
    <name type="common">Clostridium limosum</name>
    <dbReference type="NCBI Taxonomy" id="1536"/>
    <lineage>
        <taxon>Bacteria</taxon>
        <taxon>Bacillati</taxon>
        <taxon>Bacillota</taxon>
        <taxon>Clostridia</taxon>
        <taxon>Eubacteriales</taxon>
        <taxon>Clostridiaceae</taxon>
        <taxon>Hathewaya</taxon>
    </lineage>
</organism>
<dbReference type="Gene3D" id="1.20.120.1760">
    <property type="match status" value="1"/>
</dbReference>
<dbReference type="EC" id="2.7.8.8" evidence="4"/>
<dbReference type="InterPro" id="IPR004533">
    <property type="entry name" value="CDP-diaglyc--ser_O-PTrfase"/>
</dbReference>
<feature type="transmembrane region" description="Helical" evidence="16">
    <location>
        <begin position="119"/>
        <end position="141"/>
    </location>
</feature>
<dbReference type="RefSeq" id="WP_307355675.1">
    <property type="nucleotide sequence ID" value="NZ_BAAACJ010000005.1"/>
</dbReference>
<evidence type="ECO:0000256" key="12">
    <source>
        <dbReference type="ARBA" id="ARBA00023209"/>
    </source>
</evidence>
<comment type="catalytic activity">
    <reaction evidence="1">
        <text>a CDP-1,2-diacyl-sn-glycerol + L-serine = a 1,2-diacyl-sn-glycero-3-phospho-L-serine + CMP + H(+)</text>
        <dbReference type="Rhea" id="RHEA:16913"/>
        <dbReference type="ChEBI" id="CHEBI:15378"/>
        <dbReference type="ChEBI" id="CHEBI:33384"/>
        <dbReference type="ChEBI" id="CHEBI:57262"/>
        <dbReference type="ChEBI" id="CHEBI:58332"/>
        <dbReference type="ChEBI" id="CHEBI:60377"/>
        <dbReference type="EC" id="2.7.8.8"/>
    </reaction>
</comment>
<dbReference type="InterPro" id="IPR043130">
    <property type="entry name" value="CDP-OH_PTrfase_TM_dom"/>
</dbReference>
<dbReference type="Proteomes" id="UP001224418">
    <property type="component" value="Unassembled WGS sequence"/>
</dbReference>
<keyword evidence="8 16" id="KW-0812">Transmembrane</keyword>
<dbReference type="PROSITE" id="PS00379">
    <property type="entry name" value="CDP_ALCOHOL_P_TRANSF"/>
    <property type="match status" value="1"/>
</dbReference>
<evidence type="ECO:0000256" key="16">
    <source>
        <dbReference type="SAM" id="Phobius"/>
    </source>
</evidence>
<comment type="caution">
    <text evidence="17">The sequence shown here is derived from an EMBL/GenBank/DDBJ whole genome shotgun (WGS) entry which is preliminary data.</text>
</comment>
<evidence type="ECO:0000256" key="5">
    <source>
        <dbReference type="ARBA" id="ARBA00017171"/>
    </source>
</evidence>
<evidence type="ECO:0000256" key="2">
    <source>
        <dbReference type="ARBA" id="ARBA00004127"/>
    </source>
</evidence>
<comment type="similarity">
    <text evidence="3 15">Belongs to the CDP-alcohol phosphatidyltransferase class-I family.</text>
</comment>
<proteinExistence type="inferred from homology"/>
<keyword evidence="9 16" id="KW-1133">Transmembrane helix</keyword>
<evidence type="ECO:0000256" key="4">
    <source>
        <dbReference type="ARBA" id="ARBA00013174"/>
    </source>
</evidence>
<evidence type="ECO:0000256" key="11">
    <source>
        <dbReference type="ARBA" id="ARBA00023136"/>
    </source>
</evidence>
<comment type="subcellular location">
    <subcellularLocation>
        <location evidence="2">Endomembrane system</location>
        <topology evidence="2">Multi-pass membrane protein</topology>
    </subcellularLocation>
</comment>
<keyword evidence="6" id="KW-0444">Lipid biosynthesis</keyword>
<feature type="transmembrane region" description="Helical" evidence="16">
    <location>
        <begin position="32"/>
        <end position="48"/>
    </location>
</feature>
<dbReference type="PANTHER" id="PTHR14269:SF61">
    <property type="entry name" value="CDP-DIACYLGLYCEROL--SERINE O-PHOSPHATIDYLTRANSFERASE"/>
    <property type="match status" value="1"/>
</dbReference>
<keyword evidence="18" id="KW-1185">Reference proteome</keyword>
<dbReference type="EMBL" id="JAUSWN010000010">
    <property type="protein sequence ID" value="MDQ0479692.1"/>
    <property type="molecule type" value="Genomic_DNA"/>
</dbReference>
<keyword evidence="10" id="KW-0443">Lipid metabolism</keyword>
<accession>A0ABU0JRG8</accession>
<feature type="transmembrane region" description="Helical" evidence="16">
    <location>
        <begin position="147"/>
        <end position="164"/>
    </location>
</feature>
<gene>
    <name evidence="17" type="ORF">QOZ93_001433</name>
</gene>
<evidence type="ECO:0000313" key="17">
    <source>
        <dbReference type="EMBL" id="MDQ0479692.1"/>
    </source>
</evidence>
<sequence>MERIKSTIPNMFTLGNLSCGIISLLMTCEGNYKLASLFVILAALLDRYDGRVARALKVSSDIGKELDSLSDLISFGVAPALLVFMMNNMSDLKILGYATLIIFPVAGAYRLARYNISSFSGVFSGIPITCAGILLSIYCLLNMNTIISVKLTILIVFGLSYLMVSNIQFKKR</sequence>
<evidence type="ECO:0000256" key="13">
    <source>
        <dbReference type="ARBA" id="ARBA00023264"/>
    </source>
</evidence>
<evidence type="ECO:0000256" key="6">
    <source>
        <dbReference type="ARBA" id="ARBA00022516"/>
    </source>
</evidence>
<evidence type="ECO:0000256" key="14">
    <source>
        <dbReference type="ARBA" id="ARBA00032361"/>
    </source>
</evidence>
<dbReference type="NCBIfam" id="TIGR00473">
    <property type="entry name" value="pssA"/>
    <property type="match status" value="1"/>
</dbReference>
<evidence type="ECO:0000256" key="15">
    <source>
        <dbReference type="RuleBase" id="RU003750"/>
    </source>
</evidence>
<dbReference type="GO" id="GO:0003882">
    <property type="term" value="F:CDP-diacylglycerol-serine O-phosphatidyltransferase activity"/>
    <property type="evidence" value="ECO:0007669"/>
    <property type="project" value="UniProtKB-EC"/>
</dbReference>
<evidence type="ECO:0000256" key="7">
    <source>
        <dbReference type="ARBA" id="ARBA00022679"/>
    </source>
</evidence>
<dbReference type="InterPro" id="IPR048254">
    <property type="entry name" value="CDP_ALCOHOL_P_TRANSF_CS"/>
</dbReference>
<evidence type="ECO:0000256" key="9">
    <source>
        <dbReference type="ARBA" id="ARBA00022989"/>
    </source>
</evidence>
<keyword evidence="13" id="KW-1208">Phospholipid metabolism</keyword>
<keyword evidence="7 15" id="KW-0808">Transferase</keyword>
<reference evidence="17 18" key="1">
    <citation type="submission" date="2023-07" db="EMBL/GenBank/DDBJ databases">
        <title>Genomic Encyclopedia of Type Strains, Phase IV (KMG-IV): sequencing the most valuable type-strain genomes for metagenomic binning, comparative biology and taxonomic classification.</title>
        <authorList>
            <person name="Goeker M."/>
        </authorList>
    </citation>
    <scope>NUCLEOTIDE SEQUENCE [LARGE SCALE GENOMIC DNA]</scope>
    <source>
        <strain evidence="17 18">DSM 1400</strain>
    </source>
</reference>